<dbReference type="SUPFAM" id="SSF52058">
    <property type="entry name" value="L domain-like"/>
    <property type="match status" value="1"/>
</dbReference>
<dbReference type="Pfam" id="PF13306">
    <property type="entry name" value="LRR_5"/>
    <property type="match status" value="1"/>
</dbReference>
<organism evidence="1">
    <name type="scientific">Trepomonas sp. PC1</name>
    <dbReference type="NCBI Taxonomy" id="1076344"/>
    <lineage>
        <taxon>Eukaryota</taxon>
        <taxon>Metamonada</taxon>
        <taxon>Diplomonadida</taxon>
        <taxon>Hexamitidae</taxon>
        <taxon>Hexamitinae</taxon>
        <taxon>Trepomonas</taxon>
    </lineage>
</organism>
<reference evidence="1" key="1">
    <citation type="submission" date="2015-07" db="EMBL/GenBank/DDBJ databases">
        <title>Adaptation to a free-living lifestyle via gene acquisitions in the diplomonad Trepomonas sp. PC1.</title>
        <authorList>
            <person name="Xu F."/>
            <person name="Jerlstrom-Hultqvist J."/>
            <person name="Kolisko M."/>
            <person name="Simpson A.G.B."/>
            <person name="Roger A.J."/>
            <person name="Svard S.G."/>
            <person name="Andersson J.O."/>
        </authorList>
    </citation>
    <scope>NUCLEOTIDE SEQUENCE</scope>
    <source>
        <strain evidence="1">PC1</strain>
    </source>
</reference>
<accession>A0A146K6H1</accession>
<name>A0A146K6H1_9EUKA</name>
<feature type="non-terminal residue" evidence="1">
    <location>
        <position position="276"/>
    </location>
</feature>
<feature type="non-terminal residue" evidence="1">
    <location>
        <position position="1"/>
    </location>
</feature>
<dbReference type="AlphaFoldDB" id="A0A146K6H1"/>
<dbReference type="EMBL" id="GDID01004164">
    <property type="protein sequence ID" value="JAP92442.1"/>
    <property type="molecule type" value="Transcribed_RNA"/>
</dbReference>
<dbReference type="InterPro" id="IPR032675">
    <property type="entry name" value="LRR_dom_sf"/>
</dbReference>
<protein>
    <submittedName>
        <fullName evidence="1">Leucine rich repeats-containing protein</fullName>
    </submittedName>
</protein>
<dbReference type="InterPro" id="IPR026906">
    <property type="entry name" value="LRR_5"/>
</dbReference>
<evidence type="ECO:0000313" key="1">
    <source>
        <dbReference type="EMBL" id="JAP92442.1"/>
    </source>
</evidence>
<gene>
    <name evidence="1" type="ORF">TPC1_15617</name>
</gene>
<sequence>PPNTYRQEVSNFRGCSNLKFLRMPKVNKFSGIMYQPINITSDSSDELKSLEYDQILEPPIQNYTLQSKQSQITKTFYKEQIMYSNQRDFQDLFLQQIRGAVLTQATQINKKAFYQNDMLKFIICPQVEKVNESAFEECHFLRRFTSRKLLEVCTDSFTHCFSLCDIDLSHINQMPQGSFGCCGLVNVQISLKKLPQKSFADCPGLLQVIGENLVEIEEQCFQNNQKVRIITKFNIKGYSTQLLQTHFQEILIDNFNERKLFLSQTKKNHAKNREFA</sequence>
<dbReference type="Gene3D" id="3.80.10.10">
    <property type="entry name" value="Ribonuclease Inhibitor"/>
    <property type="match status" value="1"/>
</dbReference>
<proteinExistence type="predicted"/>